<protein>
    <submittedName>
        <fullName evidence="5">GntR family transcriptional regulator</fullName>
    </submittedName>
</protein>
<keyword evidence="3" id="KW-0804">Transcription</keyword>
<dbReference type="RefSeq" id="WP_067513945.1">
    <property type="nucleotide sequence ID" value="NZ_CP107943.1"/>
</dbReference>
<evidence type="ECO:0000256" key="3">
    <source>
        <dbReference type="ARBA" id="ARBA00023163"/>
    </source>
</evidence>
<name>A0A366DJY2_9NOCA</name>
<evidence type="ECO:0000313" key="6">
    <source>
        <dbReference type="Proteomes" id="UP000252586"/>
    </source>
</evidence>
<dbReference type="CDD" id="cd07377">
    <property type="entry name" value="WHTH_GntR"/>
    <property type="match status" value="1"/>
</dbReference>
<sequence length="255" mass="28080">MTSSRYLAIAEELARELESMAPGSRVPSENEIAARFGVGRAASRSALQELERRLVVRRIQGAGTFVNRRIDYVISGSRPPSWHATVSAAGARPRAMVKAIDRTPLPPDVAAQSGLRRGAPMHRITREFYIDDLLASWVTEWVPVASVPELETALHVVDSLDAVLRQMGMVAPTRAWCRVGVDLPPADVVTGLRMESCQPAWRVESLSCDGEAGPPIMFSRTWTRLDAVRVVVEMDNRASDCGCPTRGRWQDHAQP</sequence>
<organism evidence="5 6">
    <name type="scientific">Nocardia puris</name>
    <dbReference type="NCBI Taxonomy" id="208602"/>
    <lineage>
        <taxon>Bacteria</taxon>
        <taxon>Bacillati</taxon>
        <taxon>Actinomycetota</taxon>
        <taxon>Actinomycetes</taxon>
        <taxon>Mycobacteriales</taxon>
        <taxon>Nocardiaceae</taxon>
        <taxon>Nocardia</taxon>
    </lineage>
</organism>
<dbReference type="AlphaFoldDB" id="A0A366DJY2"/>
<dbReference type="Gene3D" id="1.10.10.10">
    <property type="entry name" value="Winged helix-like DNA-binding domain superfamily/Winged helix DNA-binding domain"/>
    <property type="match status" value="1"/>
</dbReference>
<dbReference type="PANTHER" id="PTHR44846">
    <property type="entry name" value="MANNOSYL-D-GLYCERATE TRANSPORT/METABOLISM SYSTEM REPRESSOR MNGR-RELATED"/>
    <property type="match status" value="1"/>
</dbReference>
<dbReference type="SUPFAM" id="SSF46785">
    <property type="entry name" value="Winged helix' DNA-binding domain"/>
    <property type="match status" value="1"/>
</dbReference>
<dbReference type="Pfam" id="PF00392">
    <property type="entry name" value="GntR"/>
    <property type="match status" value="1"/>
</dbReference>
<gene>
    <name evidence="5" type="ORF">DFR74_106269</name>
</gene>
<dbReference type="PANTHER" id="PTHR44846:SF1">
    <property type="entry name" value="MANNOSYL-D-GLYCERATE TRANSPORT_METABOLISM SYSTEM REPRESSOR MNGR-RELATED"/>
    <property type="match status" value="1"/>
</dbReference>
<dbReference type="GO" id="GO:0045892">
    <property type="term" value="P:negative regulation of DNA-templated transcription"/>
    <property type="evidence" value="ECO:0007669"/>
    <property type="project" value="TreeGrafter"/>
</dbReference>
<dbReference type="InterPro" id="IPR028978">
    <property type="entry name" value="Chorismate_lyase_/UTRA_dom_sf"/>
</dbReference>
<keyword evidence="6" id="KW-1185">Reference proteome</keyword>
<dbReference type="Gene3D" id="3.40.1410.10">
    <property type="entry name" value="Chorismate lyase-like"/>
    <property type="match status" value="1"/>
</dbReference>
<dbReference type="InterPro" id="IPR011663">
    <property type="entry name" value="UTRA"/>
</dbReference>
<dbReference type="InterPro" id="IPR050679">
    <property type="entry name" value="Bact_HTH_transcr_reg"/>
</dbReference>
<proteinExistence type="predicted"/>
<dbReference type="EMBL" id="QNRE01000006">
    <property type="protein sequence ID" value="RBO90383.1"/>
    <property type="molecule type" value="Genomic_DNA"/>
</dbReference>
<dbReference type="InterPro" id="IPR036390">
    <property type="entry name" value="WH_DNA-bd_sf"/>
</dbReference>
<dbReference type="OrthoDB" id="3252280at2"/>
<evidence type="ECO:0000259" key="4">
    <source>
        <dbReference type="PROSITE" id="PS50949"/>
    </source>
</evidence>
<dbReference type="GO" id="GO:0003677">
    <property type="term" value="F:DNA binding"/>
    <property type="evidence" value="ECO:0007669"/>
    <property type="project" value="UniProtKB-KW"/>
</dbReference>
<dbReference type="SUPFAM" id="SSF64288">
    <property type="entry name" value="Chorismate lyase-like"/>
    <property type="match status" value="1"/>
</dbReference>
<dbReference type="GO" id="GO:0003700">
    <property type="term" value="F:DNA-binding transcription factor activity"/>
    <property type="evidence" value="ECO:0007669"/>
    <property type="project" value="InterPro"/>
</dbReference>
<dbReference type="SMART" id="SM00345">
    <property type="entry name" value="HTH_GNTR"/>
    <property type="match status" value="1"/>
</dbReference>
<accession>A0A366DJY2</accession>
<dbReference type="STRING" id="1210090.GCA_001613185_06367"/>
<evidence type="ECO:0000313" key="5">
    <source>
        <dbReference type="EMBL" id="RBO90383.1"/>
    </source>
</evidence>
<dbReference type="PROSITE" id="PS50949">
    <property type="entry name" value="HTH_GNTR"/>
    <property type="match status" value="1"/>
</dbReference>
<dbReference type="InterPro" id="IPR000524">
    <property type="entry name" value="Tscrpt_reg_HTH_GntR"/>
</dbReference>
<evidence type="ECO:0000256" key="1">
    <source>
        <dbReference type="ARBA" id="ARBA00023015"/>
    </source>
</evidence>
<dbReference type="Pfam" id="PF07702">
    <property type="entry name" value="UTRA"/>
    <property type="match status" value="1"/>
</dbReference>
<dbReference type="InterPro" id="IPR036388">
    <property type="entry name" value="WH-like_DNA-bd_sf"/>
</dbReference>
<keyword evidence="2" id="KW-0238">DNA-binding</keyword>
<feature type="domain" description="HTH gntR-type" evidence="4">
    <location>
        <begin position="3"/>
        <end position="69"/>
    </location>
</feature>
<dbReference type="SMART" id="SM00866">
    <property type="entry name" value="UTRA"/>
    <property type="match status" value="1"/>
</dbReference>
<comment type="caution">
    <text evidence="5">The sequence shown here is derived from an EMBL/GenBank/DDBJ whole genome shotgun (WGS) entry which is preliminary data.</text>
</comment>
<reference evidence="5 6" key="1">
    <citation type="submission" date="2018-06" db="EMBL/GenBank/DDBJ databases">
        <title>Genomic Encyclopedia of Type Strains, Phase IV (KMG-IV): sequencing the most valuable type-strain genomes for metagenomic binning, comparative biology and taxonomic classification.</title>
        <authorList>
            <person name="Goeker M."/>
        </authorList>
    </citation>
    <scope>NUCLEOTIDE SEQUENCE [LARGE SCALE GENOMIC DNA]</scope>
    <source>
        <strain evidence="5 6">DSM 44599</strain>
    </source>
</reference>
<dbReference type="Proteomes" id="UP000252586">
    <property type="component" value="Unassembled WGS sequence"/>
</dbReference>
<keyword evidence="1" id="KW-0805">Transcription regulation</keyword>
<evidence type="ECO:0000256" key="2">
    <source>
        <dbReference type="ARBA" id="ARBA00023125"/>
    </source>
</evidence>